<protein>
    <submittedName>
        <fullName evidence="20">TonB-dependent siderophore receptor</fullName>
    </submittedName>
</protein>
<accession>A0A4D7QK38</accession>
<evidence type="ECO:0000259" key="18">
    <source>
        <dbReference type="Pfam" id="PF00593"/>
    </source>
</evidence>
<dbReference type="KEGG" id="paqt:E8L99_20965"/>
<evidence type="ECO:0000256" key="1">
    <source>
        <dbReference type="ARBA" id="ARBA00004571"/>
    </source>
</evidence>
<dbReference type="InterPro" id="IPR000531">
    <property type="entry name" value="Beta-barrel_TonB"/>
</dbReference>
<evidence type="ECO:0000256" key="2">
    <source>
        <dbReference type="ARBA" id="ARBA00009810"/>
    </source>
</evidence>
<feature type="chain" id="PRO_5020966858" evidence="17">
    <location>
        <begin position="20"/>
        <end position="713"/>
    </location>
</feature>
<evidence type="ECO:0000256" key="8">
    <source>
        <dbReference type="ARBA" id="ARBA00023004"/>
    </source>
</evidence>
<dbReference type="GO" id="GO:0009279">
    <property type="term" value="C:cell outer membrane"/>
    <property type="evidence" value="ECO:0007669"/>
    <property type="project" value="UniProtKB-SubCell"/>
</dbReference>
<keyword evidence="3 14" id="KW-0813">Transport</keyword>
<feature type="region of interest" description="Disordered" evidence="16">
    <location>
        <begin position="32"/>
        <end position="72"/>
    </location>
</feature>
<keyword evidence="4 14" id="KW-1134">Transmembrane beta strand</keyword>
<evidence type="ECO:0000313" key="21">
    <source>
        <dbReference type="Proteomes" id="UP000298588"/>
    </source>
</evidence>
<dbReference type="GO" id="GO:0015891">
    <property type="term" value="P:siderophore transport"/>
    <property type="evidence" value="ECO:0007669"/>
    <property type="project" value="InterPro"/>
</dbReference>
<feature type="domain" description="TonB-dependent receptor plug" evidence="19">
    <location>
        <begin position="75"/>
        <end position="174"/>
    </location>
</feature>
<dbReference type="InterPro" id="IPR012910">
    <property type="entry name" value="Plug_dom"/>
</dbReference>
<dbReference type="PROSITE" id="PS52016">
    <property type="entry name" value="TONB_DEPENDENT_REC_3"/>
    <property type="match status" value="1"/>
</dbReference>
<dbReference type="PANTHER" id="PTHR32552">
    <property type="entry name" value="FERRICHROME IRON RECEPTOR-RELATED"/>
    <property type="match status" value="1"/>
</dbReference>
<evidence type="ECO:0000256" key="12">
    <source>
        <dbReference type="ARBA" id="ARBA00023170"/>
    </source>
</evidence>
<evidence type="ECO:0000259" key="19">
    <source>
        <dbReference type="Pfam" id="PF07715"/>
    </source>
</evidence>
<feature type="signal peptide" evidence="17">
    <location>
        <begin position="1"/>
        <end position="19"/>
    </location>
</feature>
<evidence type="ECO:0000256" key="17">
    <source>
        <dbReference type="SAM" id="SignalP"/>
    </source>
</evidence>
<feature type="compositionally biased region" description="Low complexity" evidence="16">
    <location>
        <begin position="62"/>
        <end position="72"/>
    </location>
</feature>
<organism evidence="20 21">
    <name type="scientific">Phreatobacter aquaticus</name>
    <dbReference type="NCBI Taxonomy" id="2570229"/>
    <lineage>
        <taxon>Bacteria</taxon>
        <taxon>Pseudomonadati</taxon>
        <taxon>Pseudomonadota</taxon>
        <taxon>Alphaproteobacteria</taxon>
        <taxon>Hyphomicrobiales</taxon>
        <taxon>Phreatobacteraceae</taxon>
        <taxon>Phreatobacter</taxon>
    </lineage>
</organism>
<dbReference type="Gene3D" id="2.40.170.20">
    <property type="entry name" value="TonB-dependent receptor, beta-barrel domain"/>
    <property type="match status" value="1"/>
</dbReference>
<dbReference type="CDD" id="cd01347">
    <property type="entry name" value="ligand_gated_channel"/>
    <property type="match status" value="1"/>
</dbReference>
<evidence type="ECO:0000256" key="11">
    <source>
        <dbReference type="ARBA" id="ARBA00023136"/>
    </source>
</evidence>
<keyword evidence="21" id="KW-1185">Reference proteome</keyword>
<keyword evidence="12 20" id="KW-0675">Receptor</keyword>
<evidence type="ECO:0000256" key="6">
    <source>
        <dbReference type="ARBA" id="ARBA00022692"/>
    </source>
</evidence>
<dbReference type="InterPro" id="IPR036942">
    <property type="entry name" value="Beta-barrel_TonB_sf"/>
</dbReference>
<evidence type="ECO:0000256" key="14">
    <source>
        <dbReference type="PROSITE-ProRule" id="PRU01360"/>
    </source>
</evidence>
<dbReference type="OrthoDB" id="9760333at2"/>
<evidence type="ECO:0000256" key="16">
    <source>
        <dbReference type="SAM" id="MobiDB-lite"/>
    </source>
</evidence>
<evidence type="ECO:0000256" key="3">
    <source>
        <dbReference type="ARBA" id="ARBA00022448"/>
    </source>
</evidence>
<dbReference type="NCBIfam" id="TIGR01783">
    <property type="entry name" value="TonB-siderophor"/>
    <property type="match status" value="1"/>
</dbReference>
<evidence type="ECO:0000313" key="20">
    <source>
        <dbReference type="EMBL" id="QCK88050.1"/>
    </source>
</evidence>
<dbReference type="Pfam" id="PF00593">
    <property type="entry name" value="TonB_dep_Rec_b-barrel"/>
    <property type="match status" value="1"/>
</dbReference>
<dbReference type="AlphaFoldDB" id="A0A4D7QK38"/>
<gene>
    <name evidence="20" type="ORF">E8L99_20965</name>
</gene>
<keyword evidence="11 14" id="KW-0472">Membrane</keyword>
<dbReference type="Proteomes" id="UP000298588">
    <property type="component" value="Chromosome"/>
</dbReference>
<dbReference type="Pfam" id="PF07715">
    <property type="entry name" value="Plug"/>
    <property type="match status" value="1"/>
</dbReference>
<name>A0A4D7QK38_9HYPH</name>
<keyword evidence="13 14" id="KW-0998">Cell outer membrane</keyword>
<reference evidence="20 21" key="1">
    <citation type="submission" date="2019-04" db="EMBL/GenBank/DDBJ databases">
        <title>Phreatobacter aquaticus sp. nov.</title>
        <authorList>
            <person name="Choi A."/>
            <person name="Baek K."/>
        </authorList>
    </citation>
    <scope>NUCLEOTIDE SEQUENCE [LARGE SCALE GENOMIC DNA]</scope>
    <source>
        <strain evidence="20 21">NMCR1094</strain>
    </source>
</reference>
<evidence type="ECO:0000256" key="5">
    <source>
        <dbReference type="ARBA" id="ARBA00022496"/>
    </source>
</evidence>
<feature type="compositionally biased region" description="Polar residues" evidence="16">
    <location>
        <begin position="38"/>
        <end position="52"/>
    </location>
</feature>
<dbReference type="InterPro" id="IPR037066">
    <property type="entry name" value="Plug_dom_sf"/>
</dbReference>
<dbReference type="EMBL" id="CP039865">
    <property type="protein sequence ID" value="QCK88050.1"/>
    <property type="molecule type" value="Genomic_DNA"/>
</dbReference>
<evidence type="ECO:0000256" key="4">
    <source>
        <dbReference type="ARBA" id="ARBA00022452"/>
    </source>
</evidence>
<comment type="similarity">
    <text evidence="2 14 15">Belongs to the TonB-dependent receptor family.</text>
</comment>
<dbReference type="RefSeq" id="WP_137101378.1">
    <property type="nucleotide sequence ID" value="NZ_CP039865.1"/>
</dbReference>
<sequence length="713" mass="77428">MSRTLLRALLASTALSALAPLSAAMAQQSQPTALPQVDVQSTQQDGAGTERTTAGPVQGIRATTSQSATKTQTPIEQVPISIQVIPRQLIDQQGALSQTEAFQNLAGFQALPVINYGQQNHKVRGFAAERLTDGLPNYFDAGARDLLVNVERVELLRGPQALLYSGGANAIGGVLNVISKLPTDRRFAEFGITAGGRSFYSPWFDINQPLNSEGTVLFRITGQFEGTRSNIDVLDRQSLSISPTLTFTNNTGTSLTVQGHYSRRAQQDYSGLPTVGTIDRSTISIRDTLFPGNPSVPKATSDLASLTMRFDHAFNETWSTFTTARIATSAFNEPSQGLVSNQPSAAPSTFDVYNLVVRERLNEVSLNSNLVGRFQTGPAQHRLLFGVDYNRVTERGGMWGDFVGTGVNYLNPVFPTYTESGPFWGTYIAANNAYRTMGATVQVQTSIWNRLHLLAGVRVANLQINDNDAAIAKTHESSNTRVLPRVGAALEVLPGFSLFAGYAEGMKPVTFYTGLAPAKPEESKQLEAGIKLHPGHGLSATIALFELTRRNVPTSVGFLSVQTGEQRSRGVEVDATWQPNRNWSFLASYAYVDAFLVRDGNAALVGQPLNAVPRNSGRLWANYKFTEGTLDGLSIGGGLYAASDQVVELGSAWRTPAFVTFDARVAYQYQNWTIALTGKNLADRRYFIPYPYFSGRVAPAEGRTAYLTVSTKF</sequence>
<dbReference type="InterPro" id="IPR010105">
    <property type="entry name" value="TonB_sidphr_rcpt"/>
</dbReference>
<proteinExistence type="inferred from homology"/>
<keyword evidence="6 14" id="KW-0812">Transmembrane</keyword>
<feature type="domain" description="TonB-dependent receptor-like beta-barrel" evidence="18">
    <location>
        <begin position="249"/>
        <end position="681"/>
    </location>
</feature>
<dbReference type="SUPFAM" id="SSF56935">
    <property type="entry name" value="Porins"/>
    <property type="match status" value="1"/>
</dbReference>
<keyword evidence="7 17" id="KW-0732">Signal</keyword>
<keyword evidence="10 15" id="KW-0798">TonB box</keyword>
<keyword evidence="5" id="KW-0410">Iron transport</keyword>
<dbReference type="InterPro" id="IPR039426">
    <property type="entry name" value="TonB-dep_rcpt-like"/>
</dbReference>
<dbReference type="PANTHER" id="PTHR32552:SF68">
    <property type="entry name" value="FERRICHROME OUTER MEMBRANE TRANSPORTER_PHAGE RECEPTOR"/>
    <property type="match status" value="1"/>
</dbReference>
<keyword evidence="8" id="KW-0408">Iron</keyword>
<keyword evidence="9" id="KW-0406">Ion transport</keyword>
<dbReference type="GO" id="GO:0038023">
    <property type="term" value="F:signaling receptor activity"/>
    <property type="evidence" value="ECO:0007669"/>
    <property type="project" value="InterPro"/>
</dbReference>
<evidence type="ECO:0000256" key="10">
    <source>
        <dbReference type="ARBA" id="ARBA00023077"/>
    </source>
</evidence>
<evidence type="ECO:0000256" key="15">
    <source>
        <dbReference type="RuleBase" id="RU003357"/>
    </source>
</evidence>
<dbReference type="Gene3D" id="2.170.130.10">
    <property type="entry name" value="TonB-dependent receptor, plug domain"/>
    <property type="match status" value="1"/>
</dbReference>
<dbReference type="GO" id="GO:0015344">
    <property type="term" value="F:siderophore uptake transmembrane transporter activity"/>
    <property type="evidence" value="ECO:0007669"/>
    <property type="project" value="TreeGrafter"/>
</dbReference>
<evidence type="ECO:0000256" key="7">
    <source>
        <dbReference type="ARBA" id="ARBA00022729"/>
    </source>
</evidence>
<evidence type="ECO:0000256" key="13">
    <source>
        <dbReference type="ARBA" id="ARBA00023237"/>
    </source>
</evidence>
<comment type="subcellular location">
    <subcellularLocation>
        <location evidence="1 14">Cell outer membrane</location>
        <topology evidence="1 14">Multi-pass membrane protein</topology>
    </subcellularLocation>
</comment>
<evidence type="ECO:0000256" key="9">
    <source>
        <dbReference type="ARBA" id="ARBA00023065"/>
    </source>
</evidence>